<sequence length="86" mass="8987">MKLLALSTLITLATAIPAGTIFSRHPCPEAAGCTQRVFQGDDEYYCCSSAQSSVVTAQCASACHRTETGHGFACTGGAVGWHCHSH</sequence>
<evidence type="ECO:0000313" key="3">
    <source>
        <dbReference type="Proteomes" id="UP000770015"/>
    </source>
</evidence>
<feature type="signal peptide" evidence="1">
    <location>
        <begin position="1"/>
        <end position="15"/>
    </location>
</feature>
<evidence type="ECO:0000256" key="1">
    <source>
        <dbReference type="SAM" id="SignalP"/>
    </source>
</evidence>
<dbReference type="AlphaFoldDB" id="A0A9P8V793"/>
<reference evidence="2" key="1">
    <citation type="journal article" date="2021" name="Nat. Commun.">
        <title>Genetic determinants of endophytism in the Arabidopsis root mycobiome.</title>
        <authorList>
            <person name="Mesny F."/>
            <person name="Miyauchi S."/>
            <person name="Thiergart T."/>
            <person name="Pickel B."/>
            <person name="Atanasova L."/>
            <person name="Karlsson M."/>
            <person name="Huettel B."/>
            <person name="Barry K.W."/>
            <person name="Haridas S."/>
            <person name="Chen C."/>
            <person name="Bauer D."/>
            <person name="Andreopoulos W."/>
            <person name="Pangilinan J."/>
            <person name="LaButti K."/>
            <person name="Riley R."/>
            <person name="Lipzen A."/>
            <person name="Clum A."/>
            <person name="Drula E."/>
            <person name="Henrissat B."/>
            <person name="Kohler A."/>
            <person name="Grigoriev I.V."/>
            <person name="Martin F.M."/>
            <person name="Hacquard S."/>
        </authorList>
    </citation>
    <scope>NUCLEOTIDE SEQUENCE</scope>
    <source>
        <strain evidence="2">MPI-SDFR-AT-0117</strain>
    </source>
</reference>
<protein>
    <submittedName>
        <fullName evidence="2">Uncharacterized protein</fullName>
    </submittedName>
</protein>
<dbReference type="EMBL" id="JAGSXJ010000018">
    <property type="protein sequence ID" value="KAH6682234.1"/>
    <property type="molecule type" value="Genomic_DNA"/>
</dbReference>
<gene>
    <name evidence="2" type="ORF">F5X68DRAFT_24582</name>
</gene>
<feature type="chain" id="PRO_5040439907" evidence="1">
    <location>
        <begin position="16"/>
        <end position="86"/>
    </location>
</feature>
<dbReference type="Proteomes" id="UP000770015">
    <property type="component" value="Unassembled WGS sequence"/>
</dbReference>
<evidence type="ECO:0000313" key="2">
    <source>
        <dbReference type="EMBL" id="KAH6682234.1"/>
    </source>
</evidence>
<keyword evidence="3" id="KW-1185">Reference proteome</keyword>
<proteinExistence type="predicted"/>
<comment type="caution">
    <text evidence="2">The sequence shown here is derived from an EMBL/GenBank/DDBJ whole genome shotgun (WGS) entry which is preliminary data.</text>
</comment>
<accession>A0A9P8V793</accession>
<name>A0A9P8V793_9PEZI</name>
<organism evidence="2 3">
    <name type="scientific">Plectosphaerella plurivora</name>
    <dbReference type="NCBI Taxonomy" id="936078"/>
    <lineage>
        <taxon>Eukaryota</taxon>
        <taxon>Fungi</taxon>
        <taxon>Dikarya</taxon>
        <taxon>Ascomycota</taxon>
        <taxon>Pezizomycotina</taxon>
        <taxon>Sordariomycetes</taxon>
        <taxon>Hypocreomycetidae</taxon>
        <taxon>Glomerellales</taxon>
        <taxon>Plectosphaerellaceae</taxon>
        <taxon>Plectosphaerella</taxon>
    </lineage>
</organism>
<keyword evidence="1" id="KW-0732">Signal</keyword>